<keyword evidence="2" id="KW-0472">Membrane</keyword>
<dbReference type="Gene3D" id="2.40.50.100">
    <property type="match status" value="1"/>
</dbReference>
<evidence type="ECO:0000313" key="4">
    <source>
        <dbReference type="EMBL" id="QNX06862.1"/>
    </source>
</evidence>
<dbReference type="Gene3D" id="2.40.30.170">
    <property type="match status" value="1"/>
</dbReference>
<evidence type="ECO:0000256" key="2">
    <source>
        <dbReference type="SAM" id="Phobius"/>
    </source>
</evidence>
<evidence type="ECO:0000256" key="1">
    <source>
        <dbReference type="SAM" id="Coils"/>
    </source>
</evidence>
<protein>
    <submittedName>
        <fullName evidence="4">HlyD family efflux transporter periplasmic adaptor subunit</fullName>
    </submittedName>
</protein>
<organism evidence="4 5">
    <name type="scientific">Acinetobacter seifertii</name>
    <dbReference type="NCBI Taxonomy" id="1530123"/>
    <lineage>
        <taxon>Bacteria</taxon>
        <taxon>Pseudomonadati</taxon>
        <taxon>Pseudomonadota</taxon>
        <taxon>Gammaproteobacteria</taxon>
        <taxon>Moraxellales</taxon>
        <taxon>Moraxellaceae</taxon>
        <taxon>Acinetobacter</taxon>
        <taxon>Acinetobacter calcoaceticus/baumannii complex</taxon>
    </lineage>
</organism>
<accession>A0A7H2PVH9</accession>
<gene>
    <name evidence="4" type="ORF">IC796_08370</name>
</gene>
<dbReference type="Proteomes" id="UP000516862">
    <property type="component" value="Chromosome"/>
</dbReference>
<evidence type="ECO:0000313" key="5">
    <source>
        <dbReference type="Proteomes" id="UP000516862"/>
    </source>
</evidence>
<feature type="domain" description="YknX-like barrel-sandwich hybrid" evidence="3">
    <location>
        <begin position="69"/>
        <end position="288"/>
    </location>
</feature>
<name>A0A7H2PVH9_9GAMM</name>
<dbReference type="InterPro" id="IPR058639">
    <property type="entry name" value="BSH_YknX-like"/>
</dbReference>
<dbReference type="RefSeq" id="WP_151683401.1">
    <property type="nucleotide sequence ID" value="NZ_BKEE01000005.1"/>
</dbReference>
<reference evidence="5" key="1">
    <citation type="submission" date="2020-09" db="EMBL/GenBank/DDBJ databases">
        <title>Clinical and molecular characterization of Acinetobacter seifertii in Taiwan.</title>
        <authorList>
            <person name="Li L.-H."/>
            <person name="Yang Y.-S."/>
            <person name="Sun J.-R."/>
            <person name="Huang T.-W."/>
            <person name="Huang W.-C."/>
            <person name="Wang Y.-C."/>
            <person name="Kuo T.-H."/>
            <person name="Kuo S.-C."/>
            <person name="Chen T.-L."/>
        </authorList>
    </citation>
    <scope>NUCLEOTIDE SEQUENCE [LARGE SCALE GENOMIC DNA]</scope>
    <source>
        <strain evidence="5">AS73</strain>
    </source>
</reference>
<feature type="transmembrane region" description="Helical" evidence="2">
    <location>
        <begin position="20"/>
        <end position="46"/>
    </location>
</feature>
<evidence type="ECO:0000259" key="3">
    <source>
        <dbReference type="Pfam" id="PF25984"/>
    </source>
</evidence>
<dbReference type="EMBL" id="CP061561">
    <property type="protein sequence ID" value="QNX06862.1"/>
    <property type="molecule type" value="Genomic_DNA"/>
</dbReference>
<keyword evidence="2" id="KW-1133">Transmembrane helix</keyword>
<dbReference type="Pfam" id="PF25984">
    <property type="entry name" value="BSH_YknX"/>
    <property type="match status" value="1"/>
</dbReference>
<dbReference type="PANTHER" id="PTHR30386">
    <property type="entry name" value="MEMBRANE FUSION SUBUNIT OF EMRAB-TOLC MULTIDRUG EFFLUX PUMP"/>
    <property type="match status" value="1"/>
</dbReference>
<feature type="coiled-coil region" evidence="1">
    <location>
        <begin position="108"/>
        <end position="178"/>
    </location>
</feature>
<dbReference type="PANTHER" id="PTHR30386:SF28">
    <property type="entry name" value="EXPORTED PROTEIN"/>
    <property type="match status" value="1"/>
</dbReference>
<reference evidence="4 5" key="2">
    <citation type="submission" date="2020-09" db="EMBL/GenBank/DDBJ databases">
        <authorList>
            <person name="Chen F.-J."/>
            <person name="Lee Y.-T."/>
        </authorList>
    </citation>
    <scope>NUCLEOTIDE SEQUENCE [LARGE SCALE GENOMIC DNA]</scope>
    <source>
        <strain evidence="4 5">AS73</strain>
    </source>
</reference>
<dbReference type="AlphaFoldDB" id="A0A7H2PVH9"/>
<dbReference type="PRINTS" id="PR01490">
    <property type="entry name" value="RTXTOXIND"/>
</dbReference>
<proteinExistence type="predicted"/>
<keyword evidence="1" id="KW-0175">Coiled coil</keyword>
<sequence length="417" mass="47790">MFRKEALEAQRSKWVGNIVLLRPISFALMTMFAAVVGLVIILFLFFGSYTKRISVTGQLMPNLGLIQVYSPDRGIIAEKFVKEGQSIKKGDVLYTISTSRFNKSDSYNALLQSQIETKQQTLEKEKIQTKELYISDATQKENEIKSLEQDIDQLNSLIDQQRHRVDLAKNNVARYKDLLKREIVAEVDYQSKQDFYFNQNVQLQNYEREKLAKLSDLRNRRLELIALKSKNANEFNQLDRQVASTNQELIENQAGDRLIIRSNMDGTVTSINAELGQHVDTTKPLLHIIPKNSELNAYLYIPSQAVGFINLNQPVKLRYQAYPYQKFGQGEGYIYEISDTAMASQDLMSIGNIQIAPSLNNQPVYLVKVKLNKKVISIYGEDKPLKVGLVFDADVLQEKRKLYEWVLEPLYTISGKL</sequence>
<dbReference type="InterPro" id="IPR050739">
    <property type="entry name" value="MFP"/>
</dbReference>
<keyword evidence="2" id="KW-0812">Transmembrane</keyword>